<evidence type="ECO:0000313" key="5">
    <source>
        <dbReference type="EMBL" id="KDP26850.1"/>
    </source>
</evidence>
<dbReference type="GO" id="GO:0006457">
    <property type="term" value="P:protein folding"/>
    <property type="evidence" value="ECO:0007669"/>
    <property type="project" value="TreeGrafter"/>
</dbReference>
<name>A0A067K3M0_JATCU</name>
<feature type="region of interest" description="Disordered" evidence="3">
    <location>
        <begin position="247"/>
        <end position="308"/>
    </location>
</feature>
<gene>
    <name evidence="5" type="ORF">JCGZ_18008</name>
</gene>
<evidence type="ECO:0000313" key="6">
    <source>
        <dbReference type="Proteomes" id="UP000027138"/>
    </source>
</evidence>
<feature type="domain" description="BAG" evidence="4">
    <location>
        <begin position="76"/>
        <end position="153"/>
    </location>
</feature>
<dbReference type="SMART" id="SM00015">
    <property type="entry name" value="IQ"/>
    <property type="match status" value="1"/>
</dbReference>
<dbReference type="PANTHER" id="PTHR33322:SF4">
    <property type="entry name" value="BAG DOMAIN CONTAINING PROTEIN, EXPRESSED"/>
    <property type="match status" value="1"/>
</dbReference>
<proteinExistence type="predicted"/>
<dbReference type="PROSITE" id="PS51035">
    <property type="entry name" value="BAG"/>
    <property type="match status" value="1"/>
</dbReference>
<evidence type="ECO:0000256" key="3">
    <source>
        <dbReference type="SAM" id="MobiDB-lite"/>
    </source>
</evidence>
<dbReference type="STRING" id="180498.A0A067K3M0"/>
<dbReference type="SMART" id="SM00264">
    <property type="entry name" value="BAG"/>
    <property type="match status" value="1"/>
</dbReference>
<dbReference type="InterPro" id="IPR040400">
    <property type="entry name" value="BAG5/6/7/8"/>
</dbReference>
<keyword evidence="6" id="KW-1185">Reference proteome</keyword>
<dbReference type="InterPro" id="IPR003103">
    <property type="entry name" value="BAG_domain"/>
</dbReference>
<dbReference type="SUPFAM" id="SSF63491">
    <property type="entry name" value="BAG domain"/>
    <property type="match status" value="1"/>
</dbReference>
<evidence type="ECO:0000256" key="2">
    <source>
        <dbReference type="ARBA" id="ARBA00023186"/>
    </source>
</evidence>
<dbReference type="Pfam" id="PF00612">
    <property type="entry name" value="IQ"/>
    <property type="match status" value="1"/>
</dbReference>
<evidence type="ECO:0000256" key="1">
    <source>
        <dbReference type="ARBA" id="ARBA00022860"/>
    </source>
</evidence>
<sequence>MDMFDDLYRSYPTRPRYYHHSSPMVTPVNVNRQTTPASKVVSIPVHYVGSERSRADSATKIQKVFRGFLARKNVKKIAAVRKEVNEIEKRILMKETVDLIRIDSQERLKVNEMLMNLLFRLDSVRGVDSGVRECRRTVIKKAIRLQEMVDAIVASDHIASEADVAAEPEAVDREDLETRDKVHESEGTPAKSDSKSNSLENAADQTLELQDIIEPVSMRSSVSKANAVESENIPDVGGDAVNVEECADNGSASEEESEADSSASPQSLIEGDGEEENDSLGSHERAVAEKEEEHCDGGQGKEVSRKSKELLEKMMEDNEKMMGLMAELFQRNETQTRLLSSLSQRVEHLERALMCERLKKKKKRNALH</sequence>
<dbReference type="GO" id="GO:0009506">
    <property type="term" value="C:plasmodesma"/>
    <property type="evidence" value="ECO:0007669"/>
    <property type="project" value="TreeGrafter"/>
</dbReference>
<feature type="region of interest" description="Disordered" evidence="3">
    <location>
        <begin position="163"/>
        <end position="201"/>
    </location>
</feature>
<dbReference type="GO" id="GO:0005516">
    <property type="term" value="F:calmodulin binding"/>
    <property type="evidence" value="ECO:0007669"/>
    <property type="project" value="UniProtKB-KW"/>
</dbReference>
<feature type="compositionally biased region" description="Basic and acidic residues" evidence="3">
    <location>
        <begin position="170"/>
        <end position="186"/>
    </location>
</feature>
<dbReference type="EMBL" id="KK914893">
    <property type="protein sequence ID" value="KDP26850.1"/>
    <property type="molecule type" value="Genomic_DNA"/>
</dbReference>
<dbReference type="Pfam" id="PF02179">
    <property type="entry name" value="BAG"/>
    <property type="match status" value="1"/>
</dbReference>
<dbReference type="Gene3D" id="1.20.58.120">
    <property type="entry name" value="BAG domain"/>
    <property type="match status" value="1"/>
</dbReference>
<dbReference type="PROSITE" id="PS50096">
    <property type="entry name" value="IQ"/>
    <property type="match status" value="1"/>
</dbReference>
<keyword evidence="1" id="KW-0112">Calmodulin-binding</keyword>
<reference evidence="5 6" key="1">
    <citation type="journal article" date="2014" name="PLoS ONE">
        <title>Global Analysis of Gene Expression Profiles in Physic Nut (Jatropha curcas L.) Seedlings Exposed to Salt Stress.</title>
        <authorList>
            <person name="Zhang L."/>
            <person name="Zhang C."/>
            <person name="Wu P."/>
            <person name="Chen Y."/>
            <person name="Li M."/>
            <person name="Jiang H."/>
            <person name="Wu G."/>
        </authorList>
    </citation>
    <scope>NUCLEOTIDE SEQUENCE [LARGE SCALE GENOMIC DNA]</scope>
    <source>
        <strain evidence="6">cv. GZQX0401</strain>
        <tissue evidence="5">Young leaves</tissue>
    </source>
</reference>
<dbReference type="GO" id="GO:0051087">
    <property type="term" value="F:protein-folding chaperone binding"/>
    <property type="evidence" value="ECO:0007669"/>
    <property type="project" value="InterPro"/>
</dbReference>
<dbReference type="PANTHER" id="PTHR33322">
    <property type="entry name" value="BAG DOMAIN CONTAINING PROTEIN, EXPRESSED"/>
    <property type="match status" value="1"/>
</dbReference>
<feature type="compositionally biased region" description="Basic and acidic residues" evidence="3">
    <location>
        <begin position="281"/>
        <end position="296"/>
    </location>
</feature>
<dbReference type="InterPro" id="IPR000048">
    <property type="entry name" value="IQ_motif_EF-hand-BS"/>
</dbReference>
<keyword evidence="2" id="KW-0143">Chaperone</keyword>
<accession>A0A067K3M0</accession>
<dbReference type="OrthoDB" id="1923217at2759"/>
<evidence type="ECO:0000259" key="4">
    <source>
        <dbReference type="PROSITE" id="PS51035"/>
    </source>
</evidence>
<dbReference type="Proteomes" id="UP000027138">
    <property type="component" value="Unassembled WGS sequence"/>
</dbReference>
<protein>
    <recommendedName>
        <fullName evidence="4">BAG domain-containing protein</fullName>
    </recommendedName>
</protein>
<dbReference type="AlphaFoldDB" id="A0A067K3M0"/>
<dbReference type="InterPro" id="IPR036533">
    <property type="entry name" value="BAG_dom_sf"/>
</dbReference>
<organism evidence="5 6">
    <name type="scientific">Jatropha curcas</name>
    <name type="common">Barbados nut</name>
    <dbReference type="NCBI Taxonomy" id="180498"/>
    <lineage>
        <taxon>Eukaryota</taxon>
        <taxon>Viridiplantae</taxon>
        <taxon>Streptophyta</taxon>
        <taxon>Embryophyta</taxon>
        <taxon>Tracheophyta</taxon>
        <taxon>Spermatophyta</taxon>
        <taxon>Magnoliopsida</taxon>
        <taxon>eudicotyledons</taxon>
        <taxon>Gunneridae</taxon>
        <taxon>Pentapetalae</taxon>
        <taxon>rosids</taxon>
        <taxon>fabids</taxon>
        <taxon>Malpighiales</taxon>
        <taxon>Euphorbiaceae</taxon>
        <taxon>Crotonoideae</taxon>
        <taxon>Jatropheae</taxon>
        <taxon>Jatropha</taxon>
    </lineage>
</organism>